<feature type="compositionally biased region" description="Polar residues" evidence="2">
    <location>
        <begin position="561"/>
        <end position="572"/>
    </location>
</feature>
<feature type="compositionally biased region" description="Basic and acidic residues" evidence="2">
    <location>
        <begin position="147"/>
        <end position="163"/>
    </location>
</feature>
<feature type="region of interest" description="Disordered" evidence="2">
    <location>
        <begin position="561"/>
        <end position="596"/>
    </location>
</feature>
<feature type="region of interest" description="Disordered" evidence="2">
    <location>
        <begin position="84"/>
        <end position="104"/>
    </location>
</feature>
<dbReference type="GO" id="GO:0030686">
    <property type="term" value="C:90S preribosome"/>
    <property type="evidence" value="ECO:0007669"/>
    <property type="project" value="TreeGrafter"/>
</dbReference>
<feature type="region of interest" description="Disordered" evidence="2">
    <location>
        <begin position="1"/>
        <end position="67"/>
    </location>
</feature>
<evidence type="ECO:0000313" key="4">
    <source>
        <dbReference type="EMBL" id="KAG2224727.1"/>
    </source>
</evidence>
<dbReference type="GO" id="GO:0000447">
    <property type="term" value="P:endonucleolytic cleavage in ITS1 to separate SSU-rRNA from 5.8S rRNA and LSU-rRNA from tricistronic rRNA transcript (SSU-rRNA, 5.8S rRNA, LSU-rRNA)"/>
    <property type="evidence" value="ECO:0007669"/>
    <property type="project" value="TreeGrafter"/>
</dbReference>
<feature type="compositionally biased region" description="Basic residues" evidence="2">
    <location>
        <begin position="578"/>
        <end position="590"/>
    </location>
</feature>
<reference evidence="4 5" key="1">
    <citation type="submission" date="2020-12" db="EMBL/GenBank/DDBJ databases">
        <title>Metabolic potential, ecology and presence of endohyphal bacteria is reflected in genomic diversity of Mucoromycotina.</title>
        <authorList>
            <person name="Muszewska A."/>
            <person name="Okrasinska A."/>
            <person name="Steczkiewicz K."/>
            <person name="Drgas O."/>
            <person name="Orlowska M."/>
            <person name="Perlinska-Lenart U."/>
            <person name="Aleksandrzak-Piekarczyk T."/>
            <person name="Szatraj K."/>
            <person name="Zielenkiewicz U."/>
            <person name="Pilsyk S."/>
            <person name="Malc E."/>
            <person name="Mieczkowski P."/>
            <person name="Kruszewska J.S."/>
            <person name="Biernat P."/>
            <person name="Pawlowska J."/>
        </authorList>
    </citation>
    <scope>NUCLEOTIDE SEQUENCE [LARGE SCALE GENOMIC DNA]</scope>
    <source>
        <strain evidence="4 5">CBS 142.35</strain>
    </source>
</reference>
<evidence type="ECO:0000259" key="3">
    <source>
        <dbReference type="Pfam" id="PF12936"/>
    </source>
</evidence>
<feature type="region of interest" description="Disordered" evidence="2">
    <location>
        <begin position="138"/>
        <end position="203"/>
    </location>
</feature>
<dbReference type="PANTHER" id="PTHR14490:SF5">
    <property type="entry name" value="PROTEIN KRI1 HOMOLOG"/>
    <property type="match status" value="1"/>
</dbReference>
<evidence type="ECO:0000256" key="1">
    <source>
        <dbReference type="ARBA" id="ARBA00007473"/>
    </source>
</evidence>
<feature type="compositionally biased region" description="Acidic residues" evidence="2">
    <location>
        <begin position="29"/>
        <end position="60"/>
    </location>
</feature>
<evidence type="ECO:0000256" key="2">
    <source>
        <dbReference type="SAM" id="MobiDB-lite"/>
    </source>
</evidence>
<proteinExistence type="inferred from homology"/>
<evidence type="ECO:0000313" key="5">
    <source>
        <dbReference type="Proteomes" id="UP000646827"/>
    </source>
</evidence>
<comment type="similarity">
    <text evidence="1">Belongs to the KRI1 family.</text>
</comment>
<dbReference type="PANTHER" id="PTHR14490">
    <property type="entry name" value="ZINC FINGER, ZZ TYPE"/>
    <property type="match status" value="1"/>
</dbReference>
<dbReference type="OrthoDB" id="10252032at2759"/>
<dbReference type="EMBL" id="JAEPRB010000038">
    <property type="protein sequence ID" value="KAG2224727.1"/>
    <property type="molecule type" value="Genomic_DNA"/>
</dbReference>
<dbReference type="InterPro" id="IPR018034">
    <property type="entry name" value="Kri1"/>
</dbReference>
<keyword evidence="5" id="KW-1185">Reference proteome</keyword>
<comment type="caution">
    <text evidence="4">The sequence shown here is derived from an EMBL/GenBank/DDBJ whole genome shotgun (WGS) entry which is preliminary data.</text>
</comment>
<gene>
    <name evidence="4" type="ORF">INT45_009042</name>
</gene>
<dbReference type="AlphaFoldDB" id="A0A8H7SAJ9"/>
<feature type="compositionally biased region" description="Basic residues" evidence="2">
    <location>
        <begin position="312"/>
        <end position="326"/>
    </location>
</feature>
<feature type="compositionally biased region" description="Acidic residues" evidence="2">
    <location>
        <begin position="168"/>
        <end position="181"/>
    </location>
</feature>
<feature type="domain" description="Kri1-like C-terminal" evidence="3">
    <location>
        <begin position="462"/>
        <end position="544"/>
    </location>
</feature>
<dbReference type="Pfam" id="PF05178">
    <property type="entry name" value="Kri1"/>
    <property type="match status" value="1"/>
</dbReference>
<accession>A0A8H7SAJ9</accession>
<name>A0A8H7SAJ9_9FUNG</name>
<protein>
    <recommendedName>
        <fullName evidence="3">Kri1-like C-terminal domain-containing protein</fullName>
    </recommendedName>
</protein>
<dbReference type="GO" id="GO:0005730">
    <property type="term" value="C:nucleolus"/>
    <property type="evidence" value="ECO:0007669"/>
    <property type="project" value="TreeGrafter"/>
</dbReference>
<dbReference type="Proteomes" id="UP000646827">
    <property type="component" value="Unassembled WGS sequence"/>
</dbReference>
<feature type="region of interest" description="Disordered" evidence="2">
    <location>
        <begin position="297"/>
        <end position="343"/>
    </location>
</feature>
<dbReference type="Pfam" id="PF12936">
    <property type="entry name" value="Kri1_C"/>
    <property type="match status" value="1"/>
</dbReference>
<dbReference type="InterPro" id="IPR024626">
    <property type="entry name" value="Kri1-like_C"/>
</dbReference>
<organism evidence="4 5">
    <name type="scientific">Circinella minor</name>
    <dbReference type="NCBI Taxonomy" id="1195481"/>
    <lineage>
        <taxon>Eukaryota</taxon>
        <taxon>Fungi</taxon>
        <taxon>Fungi incertae sedis</taxon>
        <taxon>Mucoromycota</taxon>
        <taxon>Mucoromycotina</taxon>
        <taxon>Mucoromycetes</taxon>
        <taxon>Mucorales</taxon>
        <taxon>Lichtheimiaceae</taxon>
        <taxon>Circinella</taxon>
    </lineage>
</organism>
<sequence>MSDNEEVNVHIRERLDEDADYERPAILQEDSDKEQESDVSEDESSEEESESDDDDEDEEAAMLTPAIDSQILRTIAAIQTKDPKVYDSNKKFFNEEDLEKAKEEALKKKQKAAEEKNKKKVQFTLKDYERQVLLDHGGYVNEEEEEPKSHYQEQKDIKNDFLKAVEAAESDDEENDEEEEQGLGGGLLEKRIKTKEEEEEEDAKYRNFMLENIAADEASSKAFKDWNDNYKENANVTKSDAFLIDYVLNRGWVEKPSDKKQRLIDEIEKEVEEEHLDEVDRFESKYNFRFEEDGGAQIISHSRQVDDSVRRKESKRQKQRERKKAKKAEQLRQKSEEIARARNQKMKEIRDRLKEIKEITGNDSIDLDKLDLDGDFDSFKYDEQMEKVFNEDYYEGGTIDETKPTWDDDIDTTMYEEAEGGEGEEEDIMMDADYLPGGEQYQNKRKLNPDEIQQEQAEKRRKTKELLDDYYSLNFEDIIGGDLPTRYKYRKTEKESFGLTPEEILLADDTELNKYVGMKMLAPYRNEQRQEREMNIFKKNHRYKYKDFSTHFNNRLNEIVGTESSGKQYTNENGEKVKKLRKRRGKKKKQSSTETA</sequence>
<feature type="compositionally biased region" description="Basic and acidic residues" evidence="2">
    <location>
        <begin position="327"/>
        <end position="343"/>
    </location>
</feature>